<dbReference type="InterPro" id="IPR000259">
    <property type="entry name" value="Adhesion_dom_fimbrial"/>
</dbReference>
<dbReference type="AlphaFoldDB" id="A0AAN4NSQ2"/>
<dbReference type="RefSeq" id="WP_032281313.1">
    <property type="nucleotide sequence ID" value="NZ_JJLU01000085.1"/>
</dbReference>
<dbReference type="EMBL" id="JJLU01000085">
    <property type="protein sequence ID" value="EZJ84695.1"/>
    <property type="molecule type" value="Genomic_DNA"/>
</dbReference>
<reference evidence="3 4" key="1">
    <citation type="submission" date="2014-03" db="EMBL/GenBank/DDBJ databases">
        <title>Genetic Variability of E. coli after antibiotic treatment.</title>
        <authorList>
            <person name="Silbergeld E."/>
            <person name="Coles C."/>
            <person name="Seidman J.C."/>
            <person name="You Y."/>
            <person name="George J."/>
            <person name="Nadendla S."/>
            <person name="Huot H."/>
            <person name="Daugherty S.C."/>
            <person name="Nagaraj S."/>
            <person name="Ott S."/>
            <person name="Klega K."/>
            <person name="Rasko D."/>
        </authorList>
    </citation>
    <scope>NUCLEOTIDE SEQUENCE [LARGE SCALE GENOMIC DNA]</scope>
    <source>
        <strain evidence="3 4">1-250-04_S3_C1</strain>
    </source>
</reference>
<dbReference type="PANTHER" id="PTHR33420:SF9">
    <property type="entry name" value="MINOR FIMBRIAL SUBUNIT"/>
    <property type="match status" value="1"/>
</dbReference>
<dbReference type="InterPro" id="IPR008966">
    <property type="entry name" value="Adhesion_dom_sf"/>
</dbReference>
<gene>
    <name evidence="3" type="ORF">AC00_2620</name>
</gene>
<feature type="signal peptide" evidence="1">
    <location>
        <begin position="1"/>
        <end position="27"/>
    </location>
</feature>
<protein>
    <submittedName>
        <fullName evidence="3">Fimbrial family protein</fullName>
    </submittedName>
</protein>
<dbReference type="GO" id="GO:0043709">
    <property type="term" value="P:cell adhesion involved in single-species biofilm formation"/>
    <property type="evidence" value="ECO:0007669"/>
    <property type="project" value="TreeGrafter"/>
</dbReference>
<accession>A0AAN4NSQ2</accession>
<evidence type="ECO:0000313" key="3">
    <source>
        <dbReference type="EMBL" id="EZJ84695.1"/>
    </source>
</evidence>
<evidence type="ECO:0000256" key="1">
    <source>
        <dbReference type="SAM" id="SignalP"/>
    </source>
</evidence>
<dbReference type="Proteomes" id="UP000024043">
    <property type="component" value="Unassembled WGS sequence"/>
</dbReference>
<name>A0AAN4NSQ2_ECOLX</name>
<dbReference type="InterPro" id="IPR036937">
    <property type="entry name" value="Adhesion_dom_fimbrial_sf"/>
</dbReference>
<organism evidence="3 4">
    <name type="scientific">Escherichia coli 1-250-04_S3_C1</name>
    <dbReference type="NCBI Taxonomy" id="1444135"/>
    <lineage>
        <taxon>Bacteria</taxon>
        <taxon>Pseudomonadati</taxon>
        <taxon>Pseudomonadota</taxon>
        <taxon>Gammaproteobacteria</taxon>
        <taxon>Enterobacterales</taxon>
        <taxon>Enterobacteriaceae</taxon>
        <taxon>Escherichia</taxon>
    </lineage>
</organism>
<comment type="caution">
    <text evidence="3">The sequence shown here is derived from an EMBL/GenBank/DDBJ whole genome shotgun (WGS) entry which is preliminary data.</text>
</comment>
<dbReference type="GO" id="GO:0009289">
    <property type="term" value="C:pilus"/>
    <property type="evidence" value="ECO:0007669"/>
    <property type="project" value="InterPro"/>
</dbReference>
<dbReference type="Gene3D" id="2.60.40.1090">
    <property type="entry name" value="Fimbrial-type adhesion domain"/>
    <property type="match status" value="1"/>
</dbReference>
<dbReference type="PANTHER" id="PTHR33420">
    <property type="entry name" value="FIMBRIAL SUBUNIT ELFA-RELATED"/>
    <property type="match status" value="1"/>
</dbReference>
<evidence type="ECO:0000259" key="2">
    <source>
        <dbReference type="Pfam" id="PF00419"/>
    </source>
</evidence>
<dbReference type="Pfam" id="PF00419">
    <property type="entry name" value="Fimbrial"/>
    <property type="match status" value="1"/>
</dbReference>
<feature type="chain" id="PRO_5043056135" evidence="1">
    <location>
        <begin position="28"/>
        <end position="179"/>
    </location>
</feature>
<keyword evidence="1" id="KW-0732">Signal</keyword>
<evidence type="ECO:0000313" key="4">
    <source>
        <dbReference type="Proteomes" id="UP000024043"/>
    </source>
</evidence>
<proteinExistence type="predicted"/>
<sequence length="179" mass="19015">MKTERTYSPSYALLAGLLLTASTDTFAVDNNLHFYGNLLSKSCTLVVDGANLAEIHFPTVSNRDLMVAGQSAHLPVVFKLKDCKGPAGYKVKVTLSGTEDSGQPGFLAVDDTSTAQGVGIGMETLDGTRVDINNPTGATFALINGNNEINFKAWIQAKSGRDVTIGDFTASLTATFEYI</sequence>
<feature type="domain" description="Fimbrial-type adhesion" evidence="2">
    <location>
        <begin position="33"/>
        <end position="178"/>
    </location>
</feature>
<dbReference type="SUPFAM" id="SSF49401">
    <property type="entry name" value="Bacterial adhesins"/>
    <property type="match status" value="1"/>
</dbReference>
<dbReference type="InterPro" id="IPR050263">
    <property type="entry name" value="Bact_Fimbrial_Adh_Pro"/>
</dbReference>